<dbReference type="Gene3D" id="3.40.190.10">
    <property type="entry name" value="Periplasmic binding protein-like II"/>
    <property type="match status" value="1"/>
</dbReference>
<protein>
    <recommendedName>
        <fullName evidence="6">ABC transporter substrate-binding protein</fullName>
    </recommendedName>
</protein>
<gene>
    <name evidence="4" type="ORF">SD70_22470</name>
</gene>
<evidence type="ECO:0000313" key="4">
    <source>
        <dbReference type="EMBL" id="KIL39085.1"/>
    </source>
</evidence>
<evidence type="ECO:0000256" key="1">
    <source>
        <dbReference type="ARBA" id="ARBA00023125"/>
    </source>
</evidence>
<dbReference type="InterPro" id="IPR025370">
    <property type="entry name" value="SgrR_HTH_N"/>
</dbReference>
<reference evidence="4 5" key="1">
    <citation type="submission" date="2014-12" db="EMBL/GenBank/DDBJ databases">
        <title>Draft genome sequence of Paenibacillus kamchatkensis strain B-2647.</title>
        <authorList>
            <person name="Karlyshev A.V."/>
            <person name="Kudryashova E.B."/>
        </authorList>
    </citation>
    <scope>NUCLEOTIDE SEQUENCE [LARGE SCALE GENOMIC DNA]</scope>
    <source>
        <strain evidence="4 5">VKM B-2647</strain>
    </source>
</reference>
<accession>A0ABR5AES9</accession>
<keyword evidence="1" id="KW-0238">DNA-binding</keyword>
<evidence type="ECO:0008006" key="6">
    <source>
        <dbReference type="Google" id="ProtNLM"/>
    </source>
</evidence>
<dbReference type="Gene3D" id="3.90.76.10">
    <property type="entry name" value="Dipeptide-binding Protein, Domain 1"/>
    <property type="match status" value="1"/>
</dbReference>
<evidence type="ECO:0000259" key="3">
    <source>
        <dbReference type="Pfam" id="PF12793"/>
    </source>
</evidence>
<feature type="domain" description="Solute-binding protein family 5" evidence="2">
    <location>
        <begin position="175"/>
        <end position="484"/>
    </location>
</feature>
<sequence>MQLTNYYLQLRTSFGRDVEGEPQRVTLEELAALLFCTTRNVKLLLKKMSDLGWIVWEPGRGRGNASLLTFLVPAGEIISKEAVELAQKGDFKSAMELINRYGDRYPLKESFVEWLFSYFGYKAEEKEERRLDSLRFPLFHPIQTLDPIHLHFASDAHVMDHVFDTLVKLNTVTKQIEPRLAHFWEANAEHTAWTFYLRKGVMFHHGRELTAYDVKYSLQRLLDPANGSSHRWLLDGIRDIVVLNRSTLRIELKRPNYMFLQHLSDGCTSIVPEEICREQGGLFARMPIGTGAFRVECHDDYICRLRAYDGYFGGRPHLDQVELWVLPEQMPAWRKEPQIVQTMCDFKGLTKPLGILPDGPGWKRYKEIVPGCSLLTFNLQAPGPQRHAKFRTAVDLLIHREQMVRDLGGNQFSPAWSFFAHSSIESASSRQSDYAADVERARRLLDEIGYDGEPLRAYTYKSKGETLEWIQGRCALAGIKVEIGLLSREEMMKPQRIAEANMIHCSYVLEELEFTMLGILLQTNSVVGAHLSSELKEAVRREVEGIQQLPAPADRLRKLQELEHLLKEQRAFLFLFQSYHEVAHHESLKGVAVNSLGWVDFRKLFFTQAIAESEMEKSRFAVS</sequence>
<dbReference type="EMBL" id="JXAK01000044">
    <property type="protein sequence ID" value="KIL39085.1"/>
    <property type="molecule type" value="Genomic_DNA"/>
</dbReference>
<feature type="domain" description="Transcriptional regulator SgrR N-terminal HTH" evidence="3">
    <location>
        <begin position="3"/>
        <end position="100"/>
    </location>
</feature>
<proteinExistence type="predicted"/>
<dbReference type="Pfam" id="PF00496">
    <property type="entry name" value="SBP_bac_5"/>
    <property type="match status" value="1"/>
</dbReference>
<evidence type="ECO:0000259" key="2">
    <source>
        <dbReference type="Pfam" id="PF00496"/>
    </source>
</evidence>
<dbReference type="SUPFAM" id="SSF53850">
    <property type="entry name" value="Periplasmic binding protein-like II"/>
    <property type="match status" value="1"/>
</dbReference>
<dbReference type="InterPro" id="IPR000914">
    <property type="entry name" value="SBP_5_dom"/>
</dbReference>
<organism evidence="4 5">
    <name type="scientific">Gordoniibacillus kamchatkensis</name>
    <dbReference type="NCBI Taxonomy" id="1590651"/>
    <lineage>
        <taxon>Bacteria</taxon>
        <taxon>Bacillati</taxon>
        <taxon>Bacillota</taxon>
        <taxon>Bacilli</taxon>
        <taxon>Bacillales</taxon>
        <taxon>Paenibacillaceae</taxon>
        <taxon>Gordoniibacillus</taxon>
    </lineage>
</organism>
<dbReference type="InterPro" id="IPR039424">
    <property type="entry name" value="SBP_5"/>
</dbReference>
<dbReference type="Pfam" id="PF12793">
    <property type="entry name" value="SgrR_N"/>
    <property type="match status" value="1"/>
</dbReference>
<dbReference type="Gene3D" id="3.10.105.10">
    <property type="entry name" value="Dipeptide-binding Protein, Domain 3"/>
    <property type="match status" value="1"/>
</dbReference>
<evidence type="ECO:0000313" key="5">
    <source>
        <dbReference type="Proteomes" id="UP000031967"/>
    </source>
</evidence>
<name>A0ABR5AES9_9BACL</name>
<comment type="caution">
    <text evidence="4">The sequence shown here is derived from an EMBL/GenBank/DDBJ whole genome shotgun (WGS) entry which is preliminary data.</text>
</comment>
<dbReference type="PANTHER" id="PTHR30290:SF72">
    <property type="entry name" value="HTH-TYPE TRANSCRIPTIONAL REGULATOR SGRR"/>
    <property type="match status" value="1"/>
</dbReference>
<keyword evidence="5" id="KW-1185">Reference proteome</keyword>
<dbReference type="PANTHER" id="PTHR30290">
    <property type="entry name" value="PERIPLASMIC BINDING COMPONENT OF ABC TRANSPORTER"/>
    <property type="match status" value="1"/>
</dbReference>
<dbReference type="RefSeq" id="WP_041049872.1">
    <property type="nucleotide sequence ID" value="NZ_JXAK01000044.1"/>
</dbReference>
<dbReference type="Proteomes" id="UP000031967">
    <property type="component" value="Unassembled WGS sequence"/>
</dbReference>